<evidence type="ECO:0000259" key="3">
    <source>
        <dbReference type="PROSITE" id="PS50102"/>
    </source>
</evidence>
<dbReference type="SUPFAM" id="SSF54928">
    <property type="entry name" value="RNA-binding domain, RBD"/>
    <property type="match status" value="3"/>
</dbReference>
<comment type="caution">
    <text evidence="4">The sequence shown here is derived from an EMBL/GenBank/DDBJ whole genome shotgun (WGS) entry which is preliminary data.</text>
</comment>
<feature type="domain" description="RRM" evidence="3">
    <location>
        <begin position="3"/>
        <end position="82"/>
    </location>
</feature>
<evidence type="ECO:0000256" key="1">
    <source>
        <dbReference type="ARBA" id="ARBA00022884"/>
    </source>
</evidence>
<feature type="non-terminal residue" evidence="4">
    <location>
        <position position="1"/>
    </location>
</feature>
<proteinExistence type="predicted"/>
<keyword evidence="1 2" id="KW-0694">RNA-binding</keyword>
<dbReference type="Proteomes" id="UP000601435">
    <property type="component" value="Unassembled WGS sequence"/>
</dbReference>
<dbReference type="OrthoDB" id="267048at2759"/>
<evidence type="ECO:0000313" key="4">
    <source>
        <dbReference type="EMBL" id="CAE7687048.1"/>
    </source>
</evidence>
<sequence length="388" mass="40135">MARKIFVGSLPSAVTEDLLRSEFDRFGRIDEVFIKEGCPVGKQWAFVTFASADAAAAAKEACDRLLRLPGAERACDVMLAKNQGSTGAADAGSSAPRKIFVGSLPDGIQEEALRLEFSKYGIVEDLFLKPGCEPGRQWAFVTFDSPNAAAHAQEASNGRLHFEGAARPCEVTLARNQGMFGSGALQQAAPAAKMPIETGPKKVFVGTLPDSVDENILTEEFSNYGVVTDVFLKPGCESGRKWGFITFSTSEEAKHAKASCDRVLMLPGAERPCEVTMAKHQGMYGQDSLDRGGGMHIGGGNYNSGFGSSYNAHGSTPYGGSFGGPSGGSSLGNHRSFSIGGGYSGGGSHSSTPFKRATAPITAAPIGGAGSGFAPSGGGGPAAGGPCK</sequence>
<dbReference type="InterPro" id="IPR000504">
    <property type="entry name" value="RRM_dom"/>
</dbReference>
<feature type="domain" description="RRM" evidence="3">
    <location>
        <begin position="97"/>
        <end position="176"/>
    </location>
</feature>
<dbReference type="InterPro" id="IPR035979">
    <property type="entry name" value="RBD_domain_sf"/>
</dbReference>
<dbReference type="PROSITE" id="PS50102">
    <property type="entry name" value="RRM"/>
    <property type="match status" value="3"/>
</dbReference>
<gene>
    <name evidence="4" type="primary">celf1</name>
    <name evidence="4" type="ORF">SNEC2469_LOCUS19790</name>
</gene>
<organism evidence="4 5">
    <name type="scientific">Symbiodinium necroappetens</name>
    <dbReference type="NCBI Taxonomy" id="1628268"/>
    <lineage>
        <taxon>Eukaryota</taxon>
        <taxon>Sar</taxon>
        <taxon>Alveolata</taxon>
        <taxon>Dinophyceae</taxon>
        <taxon>Suessiales</taxon>
        <taxon>Symbiodiniaceae</taxon>
        <taxon>Symbiodinium</taxon>
    </lineage>
</organism>
<evidence type="ECO:0000256" key="2">
    <source>
        <dbReference type="PROSITE-ProRule" id="PRU00176"/>
    </source>
</evidence>
<dbReference type="Gene3D" id="3.30.70.330">
    <property type="match status" value="3"/>
</dbReference>
<dbReference type="GO" id="GO:0003729">
    <property type="term" value="F:mRNA binding"/>
    <property type="evidence" value="ECO:0007669"/>
    <property type="project" value="TreeGrafter"/>
</dbReference>
<dbReference type="PANTHER" id="PTHR48025">
    <property type="entry name" value="OS02G0815200 PROTEIN"/>
    <property type="match status" value="1"/>
</dbReference>
<keyword evidence="5" id="KW-1185">Reference proteome</keyword>
<accession>A0A812WNJ1</accession>
<dbReference type="InterPro" id="IPR012677">
    <property type="entry name" value="Nucleotide-bd_a/b_plait_sf"/>
</dbReference>
<dbReference type="CDD" id="cd00590">
    <property type="entry name" value="RRM_SF"/>
    <property type="match status" value="1"/>
</dbReference>
<reference evidence="4" key="1">
    <citation type="submission" date="2021-02" db="EMBL/GenBank/DDBJ databases">
        <authorList>
            <person name="Dougan E. K."/>
            <person name="Rhodes N."/>
            <person name="Thang M."/>
            <person name="Chan C."/>
        </authorList>
    </citation>
    <scope>NUCLEOTIDE SEQUENCE</scope>
</reference>
<dbReference type="EMBL" id="CAJNJA010034085">
    <property type="protein sequence ID" value="CAE7687048.1"/>
    <property type="molecule type" value="Genomic_DNA"/>
</dbReference>
<dbReference type="SMART" id="SM00360">
    <property type="entry name" value="RRM"/>
    <property type="match status" value="3"/>
</dbReference>
<feature type="domain" description="RRM" evidence="3">
    <location>
        <begin position="201"/>
        <end position="280"/>
    </location>
</feature>
<dbReference type="Pfam" id="PF00076">
    <property type="entry name" value="RRM_1"/>
    <property type="match status" value="3"/>
</dbReference>
<evidence type="ECO:0000313" key="5">
    <source>
        <dbReference type="Proteomes" id="UP000601435"/>
    </source>
</evidence>
<protein>
    <submittedName>
        <fullName evidence="4">Celf1 protein</fullName>
    </submittedName>
</protein>
<dbReference type="PANTHER" id="PTHR48025:SF1">
    <property type="entry name" value="RRM DOMAIN-CONTAINING PROTEIN"/>
    <property type="match status" value="1"/>
</dbReference>
<dbReference type="AlphaFoldDB" id="A0A812WNJ1"/>
<dbReference type="InterPro" id="IPR050502">
    <property type="entry name" value="Euk_RNA-bind_prot"/>
</dbReference>
<name>A0A812WNJ1_9DINO</name>